<dbReference type="OrthoDB" id="5293081at2"/>
<evidence type="ECO:0000313" key="3">
    <source>
        <dbReference type="EMBL" id="KYG61040.1"/>
    </source>
</evidence>
<evidence type="ECO:0008006" key="7">
    <source>
        <dbReference type="Google" id="ProtNLM"/>
    </source>
</evidence>
<keyword evidence="2" id="KW-0732">Signal</keyword>
<evidence type="ECO:0000256" key="2">
    <source>
        <dbReference type="SAM" id="SignalP"/>
    </source>
</evidence>
<comment type="caution">
    <text evidence="3">The sequence shown here is derived from an EMBL/GenBank/DDBJ whole genome shotgun (WGS) entry which is preliminary data.</text>
</comment>
<evidence type="ECO:0000313" key="6">
    <source>
        <dbReference type="Proteomes" id="UP000075799"/>
    </source>
</evidence>
<dbReference type="RefSeq" id="WP_063206726.1">
    <property type="nucleotide sequence ID" value="NZ_CP168967.1"/>
</dbReference>
<gene>
    <name evidence="3" type="ORF">AZI85_08755</name>
    <name evidence="4" type="ORF">AZI87_10835</name>
</gene>
<evidence type="ECO:0000313" key="4">
    <source>
        <dbReference type="EMBL" id="KYG65064.1"/>
    </source>
</evidence>
<feature type="chain" id="PRO_5013477228" description="OmpA-like domain-containing protein" evidence="2">
    <location>
        <begin position="24"/>
        <end position="181"/>
    </location>
</feature>
<dbReference type="EMBL" id="LUKF01000017">
    <property type="protein sequence ID" value="KYG61040.1"/>
    <property type="molecule type" value="Genomic_DNA"/>
</dbReference>
<evidence type="ECO:0000256" key="1">
    <source>
        <dbReference type="SAM" id="MobiDB-lite"/>
    </source>
</evidence>
<name>A0A150WDS4_BDEBC</name>
<dbReference type="EMBL" id="LUKD01000005">
    <property type="protein sequence ID" value="KYG65064.1"/>
    <property type="molecule type" value="Genomic_DNA"/>
</dbReference>
<accession>A0A150WDS4</accession>
<feature type="signal peptide" evidence="2">
    <location>
        <begin position="1"/>
        <end position="23"/>
    </location>
</feature>
<dbReference type="Proteomes" id="UP000075799">
    <property type="component" value="Unassembled WGS sequence"/>
</dbReference>
<reference evidence="5 6" key="1">
    <citation type="submission" date="2016-03" db="EMBL/GenBank/DDBJ databases">
        <authorList>
            <person name="Ploux O."/>
        </authorList>
    </citation>
    <scope>NUCLEOTIDE SEQUENCE [LARGE SCALE GENOMIC DNA]</scope>
    <source>
        <strain evidence="3 5">BER2</strain>
        <strain evidence="4 6">EC13</strain>
    </source>
</reference>
<dbReference type="Proteomes" id="UP000075391">
    <property type="component" value="Unassembled WGS sequence"/>
</dbReference>
<proteinExistence type="predicted"/>
<evidence type="ECO:0000313" key="5">
    <source>
        <dbReference type="Proteomes" id="UP000075391"/>
    </source>
</evidence>
<protein>
    <recommendedName>
        <fullName evidence="7">OmpA-like domain-containing protein</fullName>
    </recommendedName>
</protein>
<dbReference type="Gene3D" id="3.30.1330.60">
    <property type="entry name" value="OmpA-like domain"/>
    <property type="match status" value="1"/>
</dbReference>
<sequence>MRTINKVAVGLAFLSLVSMKAVAAVDSETETASKNLGASMVTEISFDEGQSALNDSAKEEIRGLIKSAKESGKIDELKVAAWADREYPAKDTKASKSDIDLAKKRGENIKSFVKKELSVNDVNTYNMTERPNALQKFFKTPTEKTKTALEQSGSAPKTQDETGFFGQKAKASKAVIMVYME</sequence>
<organism evidence="3 5">
    <name type="scientific">Bdellovibrio bacteriovorus</name>
    <dbReference type="NCBI Taxonomy" id="959"/>
    <lineage>
        <taxon>Bacteria</taxon>
        <taxon>Pseudomonadati</taxon>
        <taxon>Bdellovibrionota</taxon>
        <taxon>Bdellovibrionia</taxon>
        <taxon>Bdellovibrionales</taxon>
        <taxon>Pseudobdellovibrionaceae</taxon>
        <taxon>Bdellovibrio</taxon>
    </lineage>
</organism>
<feature type="region of interest" description="Disordered" evidence="1">
    <location>
        <begin position="144"/>
        <end position="164"/>
    </location>
</feature>
<dbReference type="AlphaFoldDB" id="A0A150WDS4"/>
<feature type="compositionally biased region" description="Polar residues" evidence="1">
    <location>
        <begin position="148"/>
        <end position="157"/>
    </location>
</feature>
<dbReference type="InterPro" id="IPR036737">
    <property type="entry name" value="OmpA-like_sf"/>
</dbReference>